<evidence type="ECO:0000256" key="1">
    <source>
        <dbReference type="SAM" id="Coils"/>
    </source>
</evidence>
<evidence type="ECO:0000313" key="3">
    <source>
        <dbReference type="EMBL" id="MED6166292.1"/>
    </source>
</evidence>
<feature type="coiled-coil region" evidence="1">
    <location>
        <begin position="65"/>
        <end position="92"/>
    </location>
</feature>
<sequence length="233" mass="26664">MAYPHDACVIDRKRATRASRSRKPGVNRSSGSKVIAIGSRRGRRKNWLEPILQPALAQLSLILIERRDQQENKEMREVAKRTEAQISHLTDLMTKFANQMLPSTSTPPPPPNPSPLPSQPLPNPKGGINVVERVDEKKEKKDARTEWLIELIAKANAMVESDNEDWWDESEESDESDEEDSEDEEEEWEVEEESRVEVEVEKEDVTKEVVEEEQVKEASKEEVEIVEEYGSFA</sequence>
<keyword evidence="4" id="KW-1185">Reference proteome</keyword>
<accession>A0ABU6UYF8</accession>
<comment type="caution">
    <text evidence="3">The sequence shown here is derived from an EMBL/GenBank/DDBJ whole genome shotgun (WGS) entry which is preliminary data.</text>
</comment>
<evidence type="ECO:0000313" key="4">
    <source>
        <dbReference type="Proteomes" id="UP001341840"/>
    </source>
</evidence>
<protein>
    <submittedName>
        <fullName evidence="3">Uncharacterized protein</fullName>
    </submittedName>
</protein>
<reference evidence="3 4" key="1">
    <citation type="journal article" date="2023" name="Plants (Basel)">
        <title>Bridging the Gap: Combining Genomics and Transcriptomics Approaches to Understand Stylosanthes scabra, an Orphan Legume from the Brazilian Caatinga.</title>
        <authorList>
            <person name="Ferreira-Neto J.R.C."/>
            <person name="da Silva M.D."/>
            <person name="Binneck E."/>
            <person name="de Melo N.F."/>
            <person name="da Silva R.H."/>
            <person name="de Melo A.L.T.M."/>
            <person name="Pandolfi V."/>
            <person name="Bustamante F.O."/>
            <person name="Brasileiro-Vidal A.C."/>
            <person name="Benko-Iseppon A.M."/>
        </authorList>
    </citation>
    <scope>NUCLEOTIDE SEQUENCE [LARGE SCALE GENOMIC DNA]</scope>
    <source>
        <tissue evidence="3">Leaves</tissue>
    </source>
</reference>
<keyword evidence="1" id="KW-0175">Coiled coil</keyword>
<feature type="compositionally biased region" description="Acidic residues" evidence="2">
    <location>
        <begin position="161"/>
        <end position="192"/>
    </location>
</feature>
<proteinExistence type="predicted"/>
<gene>
    <name evidence="3" type="ORF">PIB30_107830</name>
</gene>
<dbReference type="EMBL" id="JASCZI010125586">
    <property type="protein sequence ID" value="MED6166292.1"/>
    <property type="molecule type" value="Genomic_DNA"/>
</dbReference>
<feature type="compositionally biased region" description="Basic and acidic residues" evidence="2">
    <location>
        <begin position="193"/>
        <end position="210"/>
    </location>
</feature>
<dbReference type="Proteomes" id="UP001341840">
    <property type="component" value="Unassembled WGS sequence"/>
</dbReference>
<evidence type="ECO:0000256" key="2">
    <source>
        <dbReference type="SAM" id="MobiDB-lite"/>
    </source>
</evidence>
<feature type="compositionally biased region" description="Pro residues" evidence="2">
    <location>
        <begin position="105"/>
        <end position="123"/>
    </location>
</feature>
<feature type="region of interest" description="Disordered" evidence="2">
    <location>
        <begin position="158"/>
        <end position="210"/>
    </location>
</feature>
<feature type="region of interest" description="Disordered" evidence="2">
    <location>
        <begin position="99"/>
        <end position="128"/>
    </location>
</feature>
<organism evidence="3 4">
    <name type="scientific">Stylosanthes scabra</name>
    <dbReference type="NCBI Taxonomy" id="79078"/>
    <lineage>
        <taxon>Eukaryota</taxon>
        <taxon>Viridiplantae</taxon>
        <taxon>Streptophyta</taxon>
        <taxon>Embryophyta</taxon>
        <taxon>Tracheophyta</taxon>
        <taxon>Spermatophyta</taxon>
        <taxon>Magnoliopsida</taxon>
        <taxon>eudicotyledons</taxon>
        <taxon>Gunneridae</taxon>
        <taxon>Pentapetalae</taxon>
        <taxon>rosids</taxon>
        <taxon>fabids</taxon>
        <taxon>Fabales</taxon>
        <taxon>Fabaceae</taxon>
        <taxon>Papilionoideae</taxon>
        <taxon>50 kb inversion clade</taxon>
        <taxon>dalbergioids sensu lato</taxon>
        <taxon>Dalbergieae</taxon>
        <taxon>Pterocarpus clade</taxon>
        <taxon>Stylosanthes</taxon>
    </lineage>
</organism>
<name>A0ABU6UYF8_9FABA</name>